<dbReference type="PROSITE" id="PS50850">
    <property type="entry name" value="MFS"/>
    <property type="match status" value="1"/>
</dbReference>
<feature type="transmembrane region" description="Helical" evidence="7">
    <location>
        <begin position="101"/>
        <end position="119"/>
    </location>
</feature>
<evidence type="ECO:0000256" key="2">
    <source>
        <dbReference type="ARBA" id="ARBA00022448"/>
    </source>
</evidence>
<keyword evidence="5 7" id="KW-1133">Transmembrane helix</keyword>
<feature type="domain" description="Major facilitator superfamily (MFS) profile" evidence="8">
    <location>
        <begin position="8"/>
        <end position="399"/>
    </location>
</feature>
<keyword evidence="6 7" id="KW-0472">Membrane</keyword>
<feature type="transmembrane region" description="Helical" evidence="7">
    <location>
        <begin position="370"/>
        <end position="390"/>
    </location>
</feature>
<dbReference type="Gene3D" id="1.20.1250.20">
    <property type="entry name" value="MFS general substrate transporter like domains"/>
    <property type="match status" value="1"/>
</dbReference>
<evidence type="ECO:0000313" key="10">
    <source>
        <dbReference type="Proteomes" id="UP000727962"/>
    </source>
</evidence>
<dbReference type="EMBL" id="JACOSL010000040">
    <property type="protein sequence ID" value="MBI1756849.1"/>
    <property type="molecule type" value="Genomic_DNA"/>
</dbReference>
<dbReference type="InterPro" id="IPR020846">
    <property type="entry name" value="MFS_dom"/>
</dbReference>
<evidence type="ECO:0000313" key="9">
    <source>
        <dbReference type="EMBL" id="MBI1756849.1"/>
    </source>
</evidence>
<dbReference type="GO" id="GO:0022857">
    <property type="term" value="F:transmembrane transporter activity"/>
    <property type="evidence" value="ECO:0007669"/>
    <property type="project" value="InterPro"/>
</dbReference>
<dbReference type="AlphaFoldDB" id="A0A931LVA7"/>
<evidence type="ECO:0000256" key="1">
    <source>
        <dbReference type="ARBA" id="ARBA00004651"/>
    </source>
</evidence>
<dbReference type="InterPro" id="IPR036259">
    <property type="entry name" value="MFS_trans_sf"/>
</dbReference>
<dbReference type="SUPFAM" id="SSF103473">
    <property type="entry name" value="MFS general substrate transporter"/>
    <property type="match status" value="1"/>
</dbReference>
<dbReference type="PANTHER" id="PTHR23513">
    <property type="entry name" value="INTEGRAL MEMBRANE EFFLUX PROTEIN-RELATED"/>
    <property type="match status" value="1"/>
</dbReference>
<sequence length="399" mass="43630">MRALRHRDFRLLWIGAFLSFTGSWVQTVAQGWLAYQITGQDEAKLAFVTFCGMAPVSILGPFAGTLTDTYNKRWLLILAQALFAAGALFLALAVARGFIQYWHLVAVALLFGVVGAFEMPTRHSLVSRVVPPEDLANAIPINGMTFNLARLIGPAIGGWVYHRFGAETCYGANGISYLALIFAVMAMRTDMRATESEPQPIKDLLLEGMLYTFRDRRLRNLFVLESATSTFGLIYVPLMPAIVAKLLTSQVEVVGYCFTWVGVGAVAGLLFLARMADRPIKARVVKLAMMGVGLTLFALAFVRERPIAYGLLAMMGVCSIMQFNLTNTLFQLLSPERLRGRVIAMHIWALSGMAPIGIILSGWVARQVSIPFALEMGGLGVVVFALWGWLNRGGLAGVG</sequence>
<comment type="caution">
    <text evidence="9">The sequence shown here is derived from an EMBL/GenBank/DDBJ whole genome shotgun (WGS) entry which is preliminary data.</text>
</comment>
<feature type="transmembrane region" description="Helical" evidence="7">
    <location>
        <begin position="74"/>
        <end position="95"/>
    </location>
</feature>
<accession>A0A931LVA7</accession>
<evidence type="ECO:0000256" key="4">
    <source>
        <dbReference type="ARBA" id="ARBA00022692"/>
    </source>
</evidence>
<gene>
    <name evidence="9" type="ORF">HYR64_07060</name>
</gene>
<evidence type="ECO:0000256" key="7">
    <source>
        <dbReference type="SAM" id="Phobius"/>
    </source>
</evidence>
<feature type="transmembrane region" description="Helical" evidence="7">
    <location>
        <begin position="284"/>
        <end position="302"/>
    </location>
</feature>
<feature type="transmembrane region" description="Helical" evidence="7">
    <location>
        <begin position="342"/>
        <end position="364"/>
    </location>
</feature>
<name>A0A931LVA7_FIMGI</name>
<evidence type="ECO:0000256" key="5">
    <source>
        <dbReference type="ARBA" id="ARBA00022989"/>
    </source>
</evidence>
<keyword evidence="3" id="KW-1003">Cell membrane</keyword>
<dbReference type="GO" id="GO:0005886">
    <property type="term" value="C:plasma membrane"/>
    <property type="evidence" value="ECO:0007669"/>
    <property type="project" value="UniProtKB-SubCell"/>
</dbReference>
<dbReference type="CDD" id="cd06173">
    <property type="entry name" value="MFS_MefA_like"/>
    <property type="match status" value="1"/>
</dbReference>
<feature type="transmembrane region" description="Helical" evidence="7">
    <location>
        <begin position="221"/>
        <end position="247"/>
    </location>
</feature>
<dbReference type="InterPro" id="IPR010290">
    <property type="entry name" value="TM_effector"/>
</dbReference>
<proteinExistence type="predicted"/>
<evidence type="ECO:0000256" key="3">
    <source>
        <dbReference type="ARBA" id="ARBA00022475"/>
    </source>
</evidence>
<dbReference type="Proteomes" id="UP000727962">
    <property type="component" value="Unassembled WGS sequence"/>
</dbReference>
<comment type="subcellular location">
    <subcellularLocation>
        <location evidence="1">Cell membrane</location>
        <topology evidence="1">Multi-pass membrane protein</topology>
    </subcellularLocation>
</comment>
<organism evidence="9 10">
    <name type="scientific">Fimbriimonas ginsengisoli</name>
    <dbReference type="NCBI Taxonomy" id="1005039"/>
    <lineage>
        <taxon>Bacteria</taxon>
        <taxon>Bacillati</taxon>
        <taxon>Armatimonadota</taxon>
        <taxon>Fimbriimonadia</taxon>
        <taxon>Fimbriimonadales</taxon>
        <taxon>Fimbriimonadaceae</taxon>
        <taxon>Fimbriimonas</taxon>
    </lineage>
</organism>
<protein>
    <submittedName>
        <fullName evidence="9">MFS transporter</fullName>
    </submittedName>
</protein>
<feature type="transmembrane region" description="Helical" evidence="7">
    <location>
        <begin position="45"/>
        <end position="67"/>
    </location>
</feature>
<keyword evidence="4 7" id="KW-0812">Transmembrane</keyword>
<feature type="transmembrane region" description="Helical" evidence="7">
    <location>
        <begin position="308"/>
        <end position="330"/>
    </location>
</feature>
<dbReference type="PANTHER" id="PTHR23513:SF11">
    <property type="entry name" value="STAPHYLOFERRIN A TRANSPORTER"/>
    <property type="match status" value="1"/>
</dbReference>
<keyword evidence="2" id="KW-0813">Transport</keyword>
<dbReference type="Pfam" id="PF05977">
    <property type="entry name" value="MFS_3"/>
    <property type="match status" value="1"/>
</dbReference>
<feature type="transmembrane region" description="Helical" evidence="7">
    <location>
        <begin position="253"/>
        <end position="272"/>
    </location>
</feature>
<reference evidence="9" key="1">
    <citation type="submission" date="2020-07" db="EMBL/GenBank/DDBJ databases">
        <title>Huge and variable diversity of episymbiotic CPR bacteria and DPANN archaea in groundwater ecosystems.</title>
        <authorList>
            <person name="He C.Y."/>
            <person name="Keren R."/>
            <person name="Whittaker M."/>
            <person name="Farag I.F."/>
            <person name="Doudna J."/>
            <person name="Cate J.H.D."/>
            <person name="Banfield J.F."/>
        </authorList>
    </citation>
    <scope>NUCLEOTIDE SEQUENCE</scope>
    <source>
        <strain evidence="9">NC_groundwater_17_Pr7_B-0.1um_64_12</strain>
    </source>
</reference>
<evidence type="ECO:0000256" key="6">
    <source>
        <dbReference type="ARBA" id="ARBA00023136"/>
    </source>
</evidence>
<evidence type="ECO:0000259" key="8">
    <source>
        <dbReference type="PROSITE" id="PS50850"/>
    </source>
</evidence>